<evidence type="ECO:0000313" key="3">
    <source>
        <dbReference type="Proteomes" id="UP000467636"/>
    </source>
</evidence>
<dbReference type="EMBL" id="AP022564">
    <property type="protein sequence ID" value="BBX24805.1"/>
    <property type="molecule type" value="Genomic_DNA"/>
</dbReference>
<dbReference type="RefSeq" id="WP_085260043.1">
    <property type="nucleotide sequence ID" value="NZ_AP022564.1"/>
</dbReference>
<feature type="region of interest" description="Disordered" evidence="1">
    <location>
        <begin position="226"/>
        <end position="250"/>
    </location>
</feature>
<sequence>MTYGKELLPDDVRNRIDRAIDDSAPAWQQFVDDNRAPRSPQDEPGPSLVLKYTSSEYAKKYRTCPNDGIFIGCKNFTWGKAVYVTGVEEPLSTAIYGRAGLVAQLDLTPGWRVFDARDKAKYGLYLEWLRLQPAYDDAVLTVHTDHWLHGLRNDFREQFAIDVVLCRPDEFDSRGWYTDPTDTWACVSDWNIGPAVAPAQRQLASYAYSWRFDEVRLTVVPEEEFLGPKDPTTVRPPSQPPRRVAQLEVSGSRPVAPDLRRAYWLHQVVGVPS</sequence>
<proteinExistence type="predicted"/>
<evidence type="ECO:0000256" key="1">
    <source>
        <dbReference type="SAM" id="MobiDB-lite"/>
    </source>
</evidence>
<evidence type="ECO:0000313" key="2">
    <source>
        <dbReference type="EMBL" id="BBX24805.1"/>
    </source>
</evidence>
<reference evidence="2 3" key="1">
    <citation type="journal article" date="2019" name="Emerg. Microbes Infect.">
        <title>Comprehensive subspecies identification of 175 nontuberculous mycobacteria species based on 7547 genomic profiles.</title>
        <authorList>
            <person name="Matsumoto Y."/>
            <person name="Kinjo T."/>
            <person name="Motooka D."/>
            <person name="Nabeya D."/>
            <person name="Jung N."/>
            <person name="Uechi K."/>
            <person name="Horii T."/>
            <person name="Iida T."/>
            <person name="Fujita J."/>
            <person name="Nakamura S."/>
        </authorList>
    </citation>
    <scope>NUCLEOTIDE SEQUENCE [LARGE SCALE GENOMIC DNA]</scope>
    <source>
        <strain evidence="2 3">JCM 12143</strain>
    </source>
</reference>
<gene>
    <name evidence="2" type="ORF">MTER_42160</name>
</gene>
<protein>
    <submittedName>
        <fullName evidence="2">Uncharacterized protein</fullName>
    </submittedName>
</protein>
<keyword evidence="3" id="KW-1185">Reference proteome</keyword>
<dbReference type="Proteomes" id="UP000467636">
    <property type="component" value="Chromosome"/>
</dbReference>
<organism evidence="2 3">
    <name type="scientific">Mycolicibacter terrae</name>
    <dbReference type="NCBI Taxonomy" id="1788"/>
    <lineage>
        <taxon>Bacteria</taxon>
        <taxon>Bacillati</taxon>
        <taxon>Actinomycetota</taxon>
        <taxon>Actinomycetes</taxon>
        <taxon>Mycobacteriales</taxon>
        <taxon>Mycobacteriaceae</taxon>
        <taxon>Mycolicibacter</taxon>
    </lineage>
</organism>
<name>A0AAD1MK02_9MYCO</name>
<dbReference type="AlphaFoldDB" id="A0AAD1MK02"/>
<accession>A0AAD1MK02</accession>